<name>A0AAV1I101_9CHLO</name>
<dbReference type="InterPro" id="IPR052402">
    <property type="entry name" value="ADCK_kinase"/>
</dbReference>
<evidence type="ECO:0000313" key="6">
    <source>
        <dbReference type="Proteomes" id="UP001314263"/>
    </source>
</evidence>
<dbReference type="PANTHER" id="PTHR45890">
    <property type="entry name" value="AARF DOMAIN CONTAINING KINASE 2 (PREDICTED)"/>
    <property type="match status" value="1"/>
</dbReference>
<dbReference type="InterPro" id="IPR044095">
    <property type="entry name" value="ADCK2_dom"/>
</dbReference>
<comment type="similarity">
    <text evidence="1">Belongs to the protein kinase superfamily. ADCK protein kinase family.</text>
</comment>
<organism evidence="5 6">
    <name type="scientific">Coccomyxa viridis</name>
    <dbReference type="NCBI Taxonomy" id="1274662"/>
    <lineage>
        <taxon>Eukaryota</taxon>
        <taxon>Viridiplantae</taxon>
        <taxon>Chlorophyta</taxon>
        <taxon>core chlorophytes</taxon>
        <taxon>Trebouxiophyceae</taxon>
        <taxon>Trebouxiophyceae incertae sedis</taxon>
        <taxon>Coccomyxaceae</taxon>
        <taxon>Coccomyxa</taxon>
    </lineage>
</organism>
<proteinExistence type="inferred from homology"/>
<evidence type="ECO:0000256" key="2">
    <source>
        <dbReference type="SAM" id="MobiDB-lite"/>
    </source>
</evidence>
<feature type="domain" description="ABC1 atypical kinase-like" evidence="4">
    <location>
        <begin position="350"/>
        <end position="630"/>
    </location>
</feature>
<dbReference type="CDD" id="cd13971">
    <property type="entry name" value="ADCK2-like"/>
    <property type="match status" value="1"/>
</dbReference>
<dbReference type="AlphaFoldDB" id="A0AAV1I101"/>
<accession>A0AAV1I101</accession>
<dbReference type="InterPro" id="IPR004147">
    <property type="entry name" value="ABC1_dom"/>
</dbReference>
<feature type="compositionally biased region" description="Basic residues" evidence="2">
    <location>
        <begin position="124"/>
        <end position="133"/>
    </location>
</feature>
<sequence>MWGRAKPTKRVHTLLERWHAATVQEGSCLLADRLASNAAASSRGVAAGPTHSACKASRGLHGSRRALRTHTAAPRSQQAHLPRPQHHNQGWASMHHSLASAHGSRQLPAARHLMQQLRSVQRSSRGRGLHHMCRQQAQSTGRAVWSCSSQARPHGTVFQRLWHGYAVASYTPRLPGWVRSRLPEMPEGWWAETGAWVPRDWALRPSYDTRVAIINALYACGENIQKLMPVLLTEAVRRDRFAMALTGPPQEVVADTGQRHYTRSFLMGVAYQVWEISADILRAGWLFILFLPLAATATLSLNYGIRREEWLTYLRDVLEAAGPAFIKWGQWAATRHDLFPPDFCAILEHLHTQAPAHSLKFTRAVIRQALGASVEELFEEFEEVPVASGSIGQVYQAKLSVKGARNTGIDPGIVVAVKVRHPGVSQAIQRDFALMMRMARIASLVPFIRELRLEDTLAQFAAPLREQVDLALEARHLWQFNYNFRHSRNVRFPYPIYPLVAPEVLVETYEAGEGISSYVADPGRSTFKSRLAALGSRTMLQMMLVDNLIHSDLHPGNILVALDPPPGPLLSSAAYLVDRFKPFGWKVPSSWREPAIVLLDVGMATHLSPRDQGHMLELFQAFSRLDGRAIGDCTLKFSGIKQTCPDPEAFKQDLTRYFTEIQREQEWVETNGADAMSAVLELVRRHKVNMPGHICAVVVTTLVLEGWSSKLDPRHSVLEQVEAIVSPKTSWGQRLGNAVDAVMIDAAPLCDMNL</sequence>
<dbReference type="PANTHER" id="PTHR45890:SF1">
    <property type="entry name" value="AARF DOMAIN CONTAINING KINASE 2"/>
    <property type="match status" value="1"/>
</dbReference>
<dbReference type="Proteomes" id="UP001314263">
    <property type="component" value="Unassembled WGS sequence"/>
</dbReference>
<evidence type="ECO:0000313" key="5">
    <source>
        <dbReference type="EMBL" id="CAK0772581.1"/>
    </source>
</evidence>
<feature type="region of interest" description="Disordered" evidence="2">
    <location>
        <begin position="116"/>
        <end position="135"/>
    </location>
</feature>
<feature type="region of interest" description="Disordered" evidence="2">
    <location>
        <begin position="42"/>
        <end position="90"/>
    </location>
</feature>
<dbReference type="SUPFAM" id="SSF56112">
    <property type="entry name" value="Protein kinase-like (PK-like)"/>
    <property type="match status" value="1"/>
</dbReference>
<gene>
    <name evidence="5" type="ORF">CVIRNUC_003978</name>
</gene>
<dbReference type="EMBL" id="CAUYUE010000005">
    <property type="protein sequence ID" value="CAK0772581.1"/>
    <property type="molecule type" value="Genomic_DNA"/>
</dbReference>
<feature type="transmembrane region" description="Helical" evidence="3">
    <location>
        <begin position="285"/>
        <end position="305"/>
    </location>
</feature>
<evidence type="ECO:0000256" key="3">
    <source>
        <dbReference type="SAM" id="Phobius"/>
    </source>
</evidence>
<keyword evidence="6" id="KW-1185">Reference proteome</keyword>
<dbReference type="Pfam" id="PF03109">
    <property type="entry name" value="ABC1"/>
    <property type="match status" value="1"/>
</dbReference>
<keyword evidence="3" id="KW-1133">Transmembrane helix</keyword>
<protein>
    <recommendedName>
        <fullName evidence="4">ABC1 atypical kinase-like domain-containing protein</fullName>
    </recommendedName>
</protein>
<keyword evidence="3" id="KW-0472">Membrane</keyword>
<evidence type="ECO:0000256" key="1">
    <source>
        <dbReference type="ARBA" id="ARBA00009670"/>
    </source>
</evidence>
<reference evidence="5 6" key="1">
    <citation type="submission" date="2023-10" db="EMBL/GenBank/DDBJ databases">
        <authorList>
            <person name="Maclean D."/>
            <person name="Macfadyen A."/>
        </authorList>
    </citation>
    <scope>NUCLEOTIDE SEQUENCE [LARGE SCALE GENOMIC DNA]</scope>
</reference>
<comment type="caution">
    <text evidence="5">The sequence shown here is derived from an EMBL/GenBank/DDBJ whole genome shotgun (WGS) entry which is preliminary data.</text>
</comment>
<dbReference type="InterPro" id="IPR011009">
    <property type="entry name" value="Kinase-like_dom_sf"/>
</dbReference>
<keyword evidence="3" id="KW-0812">Transmembrane</keyword>
<evidence type="ECO:0000259" key="4">
    <source>
        <dbReference type="Pfam" id="PF03109"/>
    </source>
</evidence>